<organism evidence="1 2">
    <name type="scientific">Elysia marginata</name>
    <dbReference type="NCBI Taxonomy" id="1093978"/>
    <lineage>
        <taxon>Eukaryota</taxon>
        <taxon>Metazoa</taxon>
        <taxon>Spiralia</taxon>
        <taxon>Lophotrochozoa</taxon>
        <taxon>Mollusca</taxon>
        <taxon>Gastropoda</taxon>
        <taxon>Heterobranchia</taxon>
        <taxon>Euthyneura</taxon>
        <taxon>Panpulmonata</taxon>
        <taxon>Sacoglossa</taxon>
        <taxon>Placobranchoidea</taxon>
        <taxon>Plakobranchidae</taxon>
        <taxon>Elysia</taxon>
    </lineage>
</organism>
<dbReference type="AlphaFoldDB" id="A0AAV4ENX1"/>
<dbReference type="EMBL" id="BMAT01000236">
    <property type="protein sequence ID" value="GFR62295.1"/>
    <property type="molecule type" value="Genomic_DNA"/>
</dbReference>
<sequence length="91" mass="11016">MSNQQDNTSKLQSFSNRCMRQIISIHHNVRNSSAILTCGKKRSNNQWRLEMRKRTWRRIGQTLRKPRQCMTRHSLIRNPQGRKARRRPRMT</sequence>
<reference evidence="1 2" key="1">
    <citation type="journal article" date="2021" name="Elife">
        <title>Chloroplast acquisition without the gene transfer in kleptoplastic sea slugs, Plakobranchus ocellatus.</title>
        <authorList>
            <person name="Maeda T."/>
            <person name="Takahashi S."/>
            <person name="Yoshida T."/>
            <person name="Shimamura S."/>
            <person name="Takaki Y."/>
            <person name="Nagai Y."/>
            <person name="Toyoda A."/>
            <person name="Suzuki Y."/>
            <person name="Arimoto A."/>
            <person name="Ishii H."/>
            <person name="Satoh N."/>
            <person name="Nishiyama T."/>
            <person name="Hasebe M."/>
            <person name="Maruyama T."/>
            <person name="Minagawa J."/>
            <person name="Obokata J."/>
            <person name="Shigenobu S."/>
        </authorList>
    </citation>
    <scope>NUCLEOTIDE SEQUENCE [LARGE SCALE GENOMIC DNA]</scope>
</reference>
<protein>
    <submittedName>
        <fullName evidence="1">Uncharacterized protein</fullName>
    </submittedName>
</protein>
<dbReference type="Proteomes" id="UP000762676">
    <property type="component" value="Unassembled WGS sequence"/>
</dbReference>
<name>A0AAV4ENX1_9GAST</name>
<proteinExistence type="predicted"/>
<gene>
    <name evidence="1" type="ORF">ElyMa_000126900</name>
</gene>
<accession>A0AAV4ENX1</accession>
<evidence type="ECO:0000313" key="1">
    <source>
        <dbReference type="EMBL" id="GFR62295.1"/>
    </source>
</evidence>
<keyword evidence="2" id="KW-1185">Reference proteome</keyword>
<evidence type="ECO:0000313" key="2">
    <source>
        <dbReference type="Proteomes" id="UP000762676"/>
    </source>
</evidence>
<comment type="caution">
    <text evidence="1">The sequence shown here is derived from an EMBL/GenBank/DDBJ whole genome shotgun (WGS) entry which is preliminary data.</text>
</comment>